<sequence>MSIISLGCPLFLIQKANISTIFLSGGATSAFPLSSNPSVISQQPRDHMPTSLGVLRRCHTLLARKQEIKSWVEKLEYRIFIYTYLFWPLNQLLSPVSAVLGKNLYWRAVGGGGGGRPDFELRLYNDAIMVTELKTSDSLDTRDLDNVHDDVAEEALYINEAGRVVRRGVEGFP</sequence>
<evidence type="ECO:0000313" key="1">
    <source>
        <dbReference type="EMBL" id="OCF33510.1"/>
    </source>
</evidence>
<accession>A0A1B9GR15</accession>
<reference evidence="2" key="2">
    <citation type="submission" date="2013-12" db="EMBL/GenBank/DDBJ databases">
        <title>Evolution of pathogenesis and genome organization in the Tremellales.</title>
        <authorList>
            <person name="Cuomo C."/>
            <person name="Litvintseva A."/>
            <person name="Heitman J."/>
            <person name="Chen Y."/>
            <person name="Sun S."/>
            <person name="Springer D."/>
            <person name="Dromer F."/>
            <person name="Young S."/>
            <person name="Zeng Q."/>
            <person name="Chapman S."/>
            <person name="Gujja S."/>
            <person name="Saif S."/>
            <person name="Birren B."/>
        </authorList>
    </citation>
    <scope>NUCLEOTIDE SEQUENCE [LARGE SCALE GENOMIC DNA]</scope>
    <source>
        <strain evidence="2">BCC8398</strain>
    </source>
</reference>
<dbReference type="AlphaFoldDB" id="A0A1B9GR15"/>
<reference evidence="1 2" key="1">
    <citation type="submission" date="2013-07" db="EMBL/GenBank/DDBJ databases">
        <title>The Genome Sequence of Cryptococcus heveanensis BCC8398.</title>
        <authorList>
            <consortium name="The Broad Institute Genome Sequencing Platform"/>
            <person name="Cuomo C."/>
            <person name="Litvintseva A."/>
            <person name="Chen Y."/>
            <person name="Heitman J."/>
            <person name="Sun S."/>
            <person name="Springer D."/>
            <person name="Dromer F."/>
            <person name="Young S.K."/>
            <person name="Zeng Q."/>
            <person name="Gargeya S."/>
            <person name="Fitzgerald M."/>
            <person name="Abouelleil A."/>
            <person name="Alvarado L."/>
            <person name="Berlin A.M."/>
            <person name="Chapman S.B."/>
            <person name="Dewar J."/>
            <person name="Goldberg J."/>
            <person name="Griggs A."/>
            <person name="Gujja S."/>
            <person name="Hansen M."/>
            <person name="Howarth C."/>
            <person name="Imamovic A."/>
            <person name="Larimer J."/>
            <person name="McCowan C."/>
            <person name="Murphy C."/>
            <person name="Pearson M."/>
            <person name="Priest M."/>
            <person name="Roberts A."/>
            <person name="Saif S."/>
            <person name="Shea T."/>
            <person name="Sykes S."/>
            <person name="Wortman J."/>
            <person name="Nusbaum C."/>
            <person name="Birren B."/>
        </authorList>
    </citation>
    <scope>NUCLEOTIDE SEQUENCE [LARGE SCALE GENOMIC DNA]</scope>
    <source>
        <strain evidence="1 2">BCC8398</strain>
    </source>
</reference>
<name>A0A1B9GR15_9TREE</name>
<evidence type="ECO:0000313" key="2">
    <source>
        <dbReference type="Proteomes" id="UP000092666"/>
    </source>
</evidence>
<dbReference type="Proteomes" id="UP000092666">
    <property type="component" value="Unassembled WGS sequence"/>
</dbReference>
<gene>
    <name evidence="1" type="ORF">I316_04931</name>
</gene>
<protein>
    <submittedName>
        <fullName evidence="1">Uncharacterized protein</fullName>
    </submittedName>
</protein>
<keyword evidence="2" id="KW-1185">Reference proteome</keyword>
<proteinExistence type="predicted"/>
<dbReference type="EMBL" id="KI669505">
    <property type="protein sequence ID" value="OCF33510.1"/>
    <property type="molecule type" value="Genomic_DNA"/>
</dbReference>
<organism evidence="1 2">
    <name type="scientific">Kwoniella heveanensis BCC8398</name>
    <dbReference type="NCBI Taxonomy" id="1296120"/>
    <lineage>
        <taxon>Eukaryota</taxon>
        <taxon>Fungi</taxon>
        <taxon>Dikarya</taxon>
        <taxon>Basidiomycota</taxon>
        <taxon>Agaricomycotina</taxon>
        <taxon>Tremellomycetes</taxon>
        <taxon>Tremellales</taxon>
        <taxon>Cryptococcaceae</taxon>
        <taxon>Kwoniella</taxon>
    </lineage>
</organism>